<organism evidence="2 3">
    <name type="scientific">Colletotrichum kahawae</name>
    <name type="common">Coffee berry disease fungus</name>
    <dbReference type="NCBI Taxonomy" id="34407"/>
    <lineage>
        <taxon>Eukaryota</taxon>
        <taxon>Fungi</taxon>
        <taxon>Dikarya</taxon>
        <taxon>Ascomycota</taxon>
        <taxon>Pezizomycotina</taxon>
        <taxon>Sordariomycetes</taxon>
        <taxon>Hypocreomycetidae</taxon>
        <taxon>Glomerellales</taxon>
        <taxon>Glomerellaceae</taxon>
        <taxon>Colletotrichum</taxon>
        <taxon>Colletotrichum gloeosporioides species complex</taxon>
    </lineage>
</organism>
<evidence type="ECO:0000313" key="3">
    <source>
        <dbReference type="Proteomes" id="UP001281614"/>
    </source>
</evidence>
<feature type="compositionally biased region" description="Basic and acidic residues" evidence="1">
    <location>
        <begin position="24"/>
        <end position="33"/>
    </location>
</feature>
<proteinExistence type="predicted"/>
<dbReference type="EMBL" id="VYYT01000876">
    <property type="protein sequence ID" value="KAK2728768.1"/>
    <property type="molecule type" value="Genomic_DNA"/>
</dbReference>
<feature type="region of interest" description="Disordered" evidence="1">
    <location>
        <begin position="19"/>
        <end position="66"/>
    </location>
</feature>
<keyword evidence="3" id="KW-1185">Reference proteome</keyword>
<reference evidence="2" key="1">
    <citation type="submission" date="2023-02" db="EMBL/GenBank/DDBJ databases">
        <title>Colletotrichum kahawae CIFC_Que2 genome sequencing and assembly.</title>
        <authorList>
            <person name="Baroncelli R."/>
        </authorList>
    </citation>
    <scope>NUCLEOTIDE SEQUENCE</scope>
    <source>
        <strain evidence="2">CIFC_Que2</strain>
    </source>
</reference>
<feature type="compositionally biased region" description="Polar residues" evidence="1">
    <location>
        <begin position="42"/>
        <end position="56"/>
    </location>
</feature>
<gene>
    <name evidence="2" type="ORF">CKAH01_02818</name>
</gene>
<protein>
    <submittedName>
        <fullName evidence="2">Uncharacterized protein</fullName>
    </submittedName>
</protein>
<comment type="caution">
    <text evidence="2">The sequence shown here is derived from an EMBL/GenBank/DDBJ whole genome shotgun (WGS) entry which is preliminary data.</text>
</comment>
<dbReference type="AlphaFoldDB" id="A0AAD9XWN0"/>
<evidence type="ECO:0000313" key="2">
    <source>
        <dbReference type="EMBL" id="KAK2728768.1"/>
    </source>
</evidence>
<sequence>MVAVPACWPIAGTSVRTRSAAFEGGRDDKHKTNENVLPSEVSGGTATHSPRTTAASQPRLDRTDLG</sequence>
<dbReference type="Proteomes" id="UP001281614">
    <property type="component" value="Unassembled WGS sequence"/>
</dbReference>
<evidence type="ECO:0000256" key="1">
    <source>
        <dbReference type="SAM" id="MobiDB-lite"/>
    </source>
</evidence>
<name>A0AAD9XWN0_COLKA</name>
<accession>A0AAD9XWN0</accession>